<dbReference type="HAMAP" id="MF_00484">
    <property type="entry name" value="Glycogen_synth"/>
    <property type="match status" value="1"/>
</dbReference>
<dbReference type="NCBIfam" id="TIGR02095">
    <property type="entry name" value="glgA"/>
    <property type="match status" value="1"/>
</dbReference>
<evidence type="ECO:0000256" key="3">
    <source>
        <dbReference type="ARBA" id="ARBA00010281"/>
    </source>
</evidence>
<sequence length="595" mass="67688">MPAKAKSKKVEEKTKVEDKAEELTAAAEAAPAEVKPVKKAAKPRAKKAAPKAAAQPAEEVKEVLQEEAKEEAAVENIAEVSAEPEQTAEAAAEAAPAAEEAAQPAEPAEEKIEEVSEITVMPKKKILFVASEATPFIATGGLAEVIGSLSKALATNENYDVRVVIPLYSDISWDYRNKFKYLGNIFVPLAWRNQYCGIFSYEMNNVTFYFIDNEYYFKRPGCYGYYDDGERFAFFCRSVMEIMPFLNFYPEILHCHDWQAALAAIYLKTIYCFRPEYQYIRSLFTIHNIEYQGKYSLDILEDLFGISNTWKYLLEYNKCINLMKAAIECSEKFSTVSPHYAQEIKDPYYAHGLDPIVRRNEFKLVGILNGIDPDYYNPETDASIFSHYSIDNLEPKKRCKEELQKMFNLPVKPDTPIIAVISRLVSHKGLDLVRTVIEEVLRQDVQIIILGKGDSSYENYFTDLARRYVGKFVAVIAFNPDLSRKIYSGADLFLMPSKSEPCGLSQMIASRYGTVPIVRETGGLYDSIKPVGNGGNGFTFANYNAYDMLYVIREAINCYYNKDFWPELMKRVMSVDFSWQRSAKEYEKVYGEMLK</sequence>
<dbReference type="GO" id="GO:0009011">
    <property type="term" value="F:alpha-1,4-glucan glucosyltransferase (ADP-glucose donor) activity"/>
    <property type="evidence" value="ECO:0007669"/>
    <property type="project" value="UniProtKB-UniRule"/>
</dbReference>
<evidence type="ECO:0000256" key="4">
    <source>
        <dbReference type="ARBA" id="ARBA00022676"/>
    </source>
</evidence>
<evidence type="ECO:0000256" key="8">
    <source>
        <dbReference type="SAM" id="MobiDB-lite"/>
    </source>
</evidence>
<accession>A0A9D1VZP1</accession>
<dbReference type="GO" id="GO:0005978">
    <property type="term" value="P:glycogen biosynthetic process"/>
    <property type="evidence" value="ECO:0007669"/>
    <property type="project" value="UniProtKB-UniRule"/>
</dbReference>
<feature type="compositionally biased region" description="Basic residues" evidence="8">
    <location>
        <begin position="37"/>
        <end position="49"/>
    </location>
</feature>
<feature type="region of interest" description="Disordered" evidence="8">
    <location>
        <begin position="1"/>
        <end position="114"/>
    </location>
</feature>
<dbReference type="EMBL" id="DXEW01000005">
    <property type="protein sequence ID" value="HIX49955.1"/>
    <property type="molecule type" value="Genomic_DNA"/>
</dbReference>
<evidence type="ECO:0000259" key="9">
    <source>
        <dbReference type="Pfam" id="PF00534"/>
    </source>
</evidence>
<evidence type="ECO:0000256" key="5">
    <source>
        <dbReference type="ARBA" id="ARBA00022679"/>
    </source>
</evidence>
<reference evidence="11" key="2">
    <citation type="submission" date="2021-04" db="EMBL/GenBank/DDBJ databases">
        <authorList>
            <person name="Gilroy R."/>
        </authorList>
    </citation>
    <scope>NUCLEOTIDE SEQUENCE</scope>
    <source>
        <strain evidence="11">2189</strain>
    </source>
</reference>
<feature type="compositionally biased region" description="Basic and acidic residues" evidence="8">
    <location>
        <begin position="8"/>
        <end position="22"/>
    </location>
</feature>
<reference evidence="11" key="1">
    <citation type="journal article" date="2021" name="PeerJ">
        <title>Extensive microbial diversity within the chicken gut microbiome revealed by metagenomics and culture.</title>
        <authorList>
            <person name="Gilroy R."/>
            <person name="Ravi A."/>
            <person name="Getino M."/>
            <person name="Pursley I."/>
            <person name="Horton D.L."/>
            <person name="Alikhan N.F."/>
            <person name="Baker D."/>
            <person name="Gharbi K."/>
            <person name="Hall N."/>
            <person name="Watson M."/>
            <person name="Adriaenssens E.M."/>
            <person name="Foster-Nyarko E."/>
            <person name="Jarju S."/>
            <person name="Secka A."/>
            <person name="Antonio M."/>
            <person name="Oren A."/>
            <person name="Chaudhuri R.R."/>
            <person name="La Ragione R."/>
            <person name="Hildebrand F."/>
            <person name="Pallen M.J."/>
        </authorList>
    </citation>
    <scope>NUCLEOTIDE SEQUENCE</scope>
    <source>
        <strain evidence="11">2189</strain>
    </source>
</reference>
<dbReference type="InterPro" id="IPR011835">
    <property type="entry name" value="GS/SS"/>
</dbReference>
<dbReference type="CDD" id="cd03791">
    <property type="entry name" value="GT5_Glycogen_synthase_DULL1-like"/>
    <property type="match status" value="1"/>
</dbReference>
<proteinExistence type="inferred from homology"/>
<feature type="compositionally biased region" description="Basic and acidic residues" evidence="8">
    <location>
        <begin position="58"/>
        <end position="72"/>
    </location>
</feature>
<comment type="caution">
    <text evidence="11">The sequence shown here is derived from an EMBL/GenBank/DDBJ whole genome shotgun (WGS) entry which is preliminary data.</text>
</comment>
<feature type="compositionally biased region" description="Low complexity" evidence="8">
    <location>
        <begin position="23"/>
        <end position="34"/>
    </location>
</feature>
<comment type="caution">
    <text evidence="7">Lacks conserved residue(s) required for the propagation of feature annotation.</text>
</comment>
<gene>
    <name evidence="7 11" type="primary">glgA</name>
    <name evidence="11" type="ORF">H9851_01565</name>
</gene>
<dbReference type="PANTHER" id="PTHR45825">
    <property type="entry name" value="GRANULE-BOUND STARCH SYNTHASE 1, CHLOROPLASTIC/AMYLOPLASTIC"/>
    <property type="match status" value="1"/>
</dbReference>
<organism evidence="11 12">
    <name type="scientific">Candidatus Borkfalkia faecavium</name>
    <dbReference type="NCBI Taxonomy" id="2838508"/>
    <lineage>
        <taxon>Bacteria</taxon>
        <taxon>Bacillati</taxon>
        <taxon>Bacillota</taxon>
        <taxon>Clostridia</taxon>
        <taxon>Christensenellales</taxon>
        <taxon>Christensenellaceae</taxon>
        <taxon>Candidatus Borkfalkia</taxon>
    </lineage>
</organism>
<dbReference type="InterPro" id="IPR001296">
    <property type="entry name" value="Glyco_trans_1"/>
</dbReference>
<keyword evidence="6 7" id="KW-0320">Glycogen biosynthesis</keyword>
<comment type="pathway">
    <text evidence="7">Glycan biosynthesis; glycogen biosynthesis.</text>
</comment>
<feature type="compositionally biased region" description="Low complexity" evidence="8">
    <location>
        <begin position="83"/>
        <end position="106"/>
    </location>
</feature>
<feature type="domain" description="Starch synthase catalytic" evidence="10">
    <location>
        <begin position="125"/>
        <end position="358"/>
    </location>
</feature>
<evidence type="ECO:0000256" key="2">
    <source>
        <dbReference type="ARBA" id="ARBA00002764"/>
    </source>
</evidence>
<evidence type="ECO:0000256" key="7">
    <source>
        <dbReference type="HAMAP-Rule" id="MF_00484"/>
    </source>
</evidence>
<name>A0A9D1VZP1_9FIRM</name>
<feature type="domain" description="Glycosyl transferase family 1" evidence="9">
    <location>
        <begin position="406"/>
        <end position="558"/>
    </location>
</feature>
<dbReference type="AlphaFoldDB" id="A0A9D1VZP1"/>
<dbReference type="Pfam" id="PF08323">
    <property type="entry name" value="Glyco_transf_5"/>
    <property type="match status" value="1"/>
</dbReference>
<keyword evidence="4 7" id="KW-0328">Glycosyltransferase</keyword>
<dbReference type="SUPFAM" id="SSF53756">
    <property type="entry name" value="UDP-Glycosyltransferase/glycogen phosphorylase"/>
    <property type="match status" value="1"/>
</dbReference>
<dbReference type="Proteomes" id="UP000886847">
    <property type="component" value="Unassembled WGS sequence"/>
</dbReference>
<comment type="similarity">
    <text evidence="3 7">Belongs to the glycosyltransferase 1 family. Bacterial/plant glycogen synthase subfamily.</text>
</comment>
<keyword evidence="5 7" id="KW-0808">Transferase</keyword>
<dbReference type="GO" id="GO:0004373">
    <property type="term" value="F:alpha-1,4-glucan glucosyltransferase (UDP-glucose donor) activity"/>
    <property type="evidence" value="ECO:0007669"/>
    <property type="project" value="InterPro"/>
</dbReference>
<dbReference type="Pfam" id="PF00534">
    <property type="entry name" value="Glycos_transf_1"/>
    <property type="match status" value="1"/>
</dbReference>
<dbReference type="NCBIfam" id="NF001898">
    <property type="entry name" value="PRK00654.1-1"/>
    <property type="match status" value="1"/>
</dbReference>
<evidence type="ECO:0000256" key="6">
    <source>
        <dbReference type="ARBA" id="ARBA00023056"/>
    </source>
</evidence>
<dbReference type="EC" id="2.4.1.21" evidence="7"/>
<dbReference type="PANTHER" id="PTHR45825:SF11">
    <property type="entry name" value="ALPHA AMYLASE DOMAIN-CONTAINING PROTEIN"/>
    <property type="match status" value="1"/>
</dbReference>
<protein>
    <recommendedName>
        <fullName evidence="7">Glycogen synthase</fullName>
        <ecNumber evidence="7">2.4.1.21</ecNumber>
    </recommendedName>
    <alternativeName>
        <fullName evidence="7">Starch [bacterial glycogen] synthase</fullName>
    </alternativeName>
</protein>
<dbReference type="InterPro" id="IPR013534">
    <property type="entry name" value="Starch_synth_cat_dom"/>
</dbReference>
<evidence type="ECO:0000256" key="1">
    <source>
        <dbReference type="ARBA" id="ARBA00001478"/>
    </source>
</evidence>
<evidence type="ECO:0000313" key="12">
    <source>
        <dbReference type="Proteomes" id="UP000886847"/>
    </source>
</evidence>
<comment type="catalytic activity">
    <reaction evidence="1 7">
        <text>[(1-&gt;4)-alpha-D-glucosyl](n) + ADP-alpha-D-glucose = [(1-&gt;4)-alpha-D-glucosyl](n+1) + ADP + H(+)</text>
        <dbReference type="Rhea" id="RHEA:18189"/>
        <dbReference type="Rhea" id="RHEA-COMP:9584"/>
        <dbReference type="Rhea" id="RHEA-COMP:9587"/>
        <dbReference type="ChEBI" id="CHEBI:15378"/>
        <dbReference type="ChEBI" id="CHEBI:15444"/>
        <dbReference type="ChEBI" id="CHEBI:57498"/>
        <dbReference type="ChEBI" id="CHEBI:456216"/>
        <dbReference type="EC" id="2.4.1.21"/>
    </reaction>
</comment>
<dbReference type="Gene3D" id="3.40.50.2000">
    <property type="entry name" value="Glycogen Phosphorylase B"/>
    <property type="match status" value="2"/>
</dbReference>
<evidence type="ECO:0000259" key="10">
    <source>
        <dbReference type="Pfam" id="PF08323"/>
    </source>
</evidence>
<evidence type="ECO:0000313" key="11">
    <source>
        <dbReference type="EMBL" id="HIX49955.1"/>
    </source>
</evidence>
<comment type="function">
    <text evidence="2 7">Synthesizes alpha-1,4-glucan chains using ADP-glucose.</text>
</comment>